<sequence length="2106" mass="238624">MLNLINYTITEKIYENLQTIVYRGYRNDDHCPVIIKSLVPYPHVNKVAQLHHEYEISKNLNLKGITQFYELQQCHNTWILVSENINGDSLKNILDQFKAQADRQSLLADLPLLPLTTFLPIAIQLADILGELHAHRIIHKDIKPANIIINLTTGLVKLIDFSISSYLDVEDQVISSPQLLEGTLVYMSPEQTGRMNRSLDYRTDFYSLGMVFYEMLVGHPPFQSQDPMELVHCHLAVSPLAPHLIKSAIPPAISAIIMKLIAKVAEDRYQSAYGLKVDLTTCLQQLQTDGAIEENFIGGQQDISERFQVAQKLYGREPEIDTLLTTFEQVSPATILLPSHSHSPLSTPAKGRVAMLLVSGYSGIGKTKLVQEIYKPLTPQRGYFIGGKFEQLQRNIPYSAFGAAFAELVQQLLVESEPQISRWREQLLTILGNKGQVIAEIIPEIELIIGKQPPLPVLIPSEAQNRFNTVFLNFIQVFCQPEHPLVIFLDDLQWVDAASLKLIELIMTHQQLHHLLVVGAYRDNEVSPTHPLIMTVNTLRSQGSPLTEMVLAPLTLSQLTQLITDTLHSEPNVVQDLAKLVMAKTQGNPFFVNQFLNTLYQEKWLYFVSPQFATNQSWGWQWDINQIKAQAITDNVVELMIRKLQKLPANTQQVLRLAACIGNHFNLKTLAIVYENSLYQTYQDLFFALQAGLVLSLSGLEVVEETDPVVSIHFFIFNYKFLHDRVQQAAYTLIDDDQKQAVHLQIGRLLLAQLAVVPEQLAERLFEVVDHLNVGQALVNIEAEQIELIRLNLTAAQKAKKSTAYSASLQYLLAAFRLLTVKQLDEQLWKQQYDLALQLYRERAEVEYLNNQFEQSEAIIHQIVARANTALAKADIYHMLIMQYTLRANYAEAIQAGQQALTWVGIELPTTDFETARDRELMALKTKIGDRSIASLFDLPLMSDPEKQMAVKLLITMGPPCYRSHQRLWAVIVPKVVNLCLEYGNVPQVGYSHTALGGLVGYVWNDYSLCEQLGQLAHRLMTETFFNPSDQSVFYLMIGSSVRHWSKHLKYATQDYQEAYRIGLESGNLQYAAYAFGHNMYCRFYQGIPLDELLPEIENSLNFSRQRQNQWAIDLLEGGQRLILYLQGAQELNLDDEEHYLQRCEQNKNIQTLCIYFILKTQVLYLLGEIEAAWHCYEEAEQRLIAVATQGLLPTAEHCCNHSLILIALYPQASVTQQARYWQQLQRNQQQMQIWADHCPENFLHHYFLVAAEMARLSGEALVAMDLYDYAIESAKANQFIHSVALANELAAQFWLSRGKEKMAYLYLVESHYHYRQWGATRKIGDLEQRYPHLLTQLTTIPQITDTGMITISLMSPTTSTSGRILDLSTIIKASQTLSSEIIPEQLIEKLMYIVMENAGAERSWLILKWQTFSRPSPQEDNSLEAKPASLLHDAAVAIQSTIQLEPTHDSSTPGWFVYAYGQVVIHPIEETSGIQVQVLAPIPLESLSSHEDQIPSLSPTIINYVLHTQMPMLLNDATHEGLFTQDPHVIKHQIKSVLCIPVIQQNQIIGLIYLENNLAVGAFTPNCLKVLRLLSTQIAISLENAFFYAQLEQARQAAESANRAKSTFLANMSHELRTPLNAILGYTQILGHDNHSDATWQEGIQVIHRSGEYLLTLINDVLDLSKIEAGLMELYPTTFHLSRFLSEIAEPFQLRARQKGISFNCHFNASPVDFGLTVNESQENIAVIKPLPTIVYADEKRLRQILINLLSNAIKFTHQGTVNFMVGFNQGKVRFQVADTGIGIATEEITQIFSPFQQGGNPKYRVQGSGLGLSLCQKLLEMMGEQLQVNSQVGQGSQFWLELVLPEVTPTLAITTPLPTKIVGFQCPHSREGSRRCKILIVDDQVENRWVLTNFLTPVGFEVKQASHGQEALDKMNDWYPDLILMDLVMPVMNGFETIRQIQQHPQLTDVIIIAMSSSSVSYSQIDELKSIGCSDFMTKPIQNQVLLDCLQKHLQLTWIYQSLYPDSQDNFSVNTVIPAAAAVSPFDQQQLPPEEDPLLKGPSIQQATILFELVKRGDIHGILNQLEQLEQADEQLTPFAKKIRYLAKNFQRKQIRDLVKPYLD</sequence>
<feature type="domain" description="Response regulatory" evidence="14">
    <location>
        <begin position="1879"/>
        <end position="1996"/>
    </location>
</feature>
<dbReference type="PROSITE" id="PS50011">
    <property type="entry name" value="PROTEIN_KINASE_DOM"/>
    <property type="match status" value="1"/>
</dbReference>
<dbReference type="GO" id="GO:0000155">
    <property type="term" value="F:phosphorelay sensor kinase activity"/>
    <property type="evidence" value="ECO:0007669"/>
    <property type="project" value="InterPro"/>
</dbReference>
<dbReference type="GO" id="GO:0016020">
    <property type="term" value="C:membrane"/>
    <property type="evidence" value="ECO:0007669"/>
    <property type="project" value="UniProtKB-SubCell"/>
</dbReference>
<dbReference type="EC" id="2.7.13.3" evidence="3"/>
<name>A0A090AQ74_9GAMM</name>
<dbReference type="Pfam" id="PF00072">
    <property type="entry name" value="Response_reg"/>
    <property type="match status" value="1"/>
</dbReference>
<dbReference type="SUPFAM" id="SSF56112">
    <property type="entry name" value="Protein kinase-like (PK-like)"/>
    <property type="match status" value="1"/>
</dbReference>
<evidence type="ECO:0000313" key="16">
    <source>
        <dbReference type="Proteomes" id="UP000031623"/>
    </source>
</evidence>
<keyword evidence="10" id="KW-0472">Membrane</keyword>
<evidence type="ECO:0000259" key="13">
    <source>
        <dbReference type="PROSITE" id="PS50109"/>
    </source>
</evidence>
<dbReference type="Pfam" id="PF13191">
    <property type="entry name" value="AAA_16"/>
    <property type="match status" value="1"/>
</dbReference>
<dbReference type="PROSITE" id="PS50109">
    <property type="entry name" value="HIS_KIN"/>
    <property type="match status" value="1"/>
</dbReference>
<dbReference type="PANTHER" id="PTHR43642:SF1">
    <property type="entry name" value="HYBRID SIGNAL TRANSDUCTION HISTIDINE KINASE G"/>
    <property type="match status" value="1"/>
</dbReference>
<dbReference type="Pfam" id="PF02518">
    <property type="entry name" value="HATPase_c"/>
    <property type="match status" value="1"/>
</dbReference>
<dbReference type="Proteomes" id="UP000031623">
    <property type="component" value="Chromosome"/>
</dbReference>
<dbReference type="InterPro" id="IPR003661">
    <property type="entry name" value="HisK_dim/P_dom"/>
</dbReference>
<keyword evidence="16" id="KW-1185">Reference proteome</keyword>
<feature type="modified residue" description="4-aspartylphosphate" evidence="11">
    <location>
        <position position="1928"/>
    </location>
</feature>
<dbReference type="OrthoDB" id="9801841at2"/>
<dbReference type="SUPFAM" id="SSF52172">
    <property type="entry name" value="CheY-like"/>
    <property type="match status" value="1"/>
</dbReference>
<dbReference type="EMBL" id="AP014633">
    <property type="protein sequence ID" value="BAP57765.1"/>
    <property type="molecule type" value="Genomic_DNA"/>
</dbReference>
<evidence type="ECO:0000256" key="1">
    <source>
        <dbReference type="ARBA" id="ARBA00000085"/>
    </source>
</evidence>
<evidence type="ECO:0000256" key="6">
    <source>
        <dbReference type="ARBA" id="ARBA00022741"/>
    </source>
</evidence>
<evidence type="ECO:0000256" key="8">
    <source>
        <dbReference type="ARBA" id="ARBA00022840"/>
    </source>
</evidence>
<dbReference type="InterPro" id="IPR011009">
    <property type="entry name" value="Kinase-like_dom_sf"/>
</dbReference>
<dbReference type="HOGENOM" id="CLU_000445_34_2_6"/>
<dbReference type="GO" id="GO:0005524">
    <property type="term" value="F:ATP binding"/>
    <property type="evidence" value="ECO:0007669"/>
    <property type="project" value="UniProtKB-KW"/>
</dbReference>
<dbReference type="Pfam" id="PF00512">
    <property type="entry name" value="HisKA"/>
    <property type="match status" value="1"/>
</dbReference>
<dbReference type="InterPro" id="IPR003594">
    <property type="entry name" value="HATPase_dom"/>
</dbReference>
<feature type="domain" description="Histidine kinase" evidence="13">
    <location>
        <begin position="1612"/>
        <end position="1848"/>
    </location>
</feature>
<dbReference type="InterPro" id="IPR036890">
    <property type="entry name" value="HATPase_C_sf"/>
</dbReference>
<proteinExistence type="predicted"/>
<evidence type="ECO:0000256" key="4">
    <source>
        <dbReference type="ARBA" id="ARBA00022553"/>
    </source>
</evidence>
<dbReference type="STRING" id="40754.THII_3468"/>
<keyword evidence="8" id="KW-0067">ATP-binding</keyword>
<dbReference type="SMART" id="SM00065">
    <property type="entry name" value="GAF"/>
    <property type="match status" value="1"/>
</dbReference>
<dbReference type="CDD" id="cd14014">
    <property type="entry name" value="STKc_PknB_like"/>
    <property type="match status" value="1"/>
</dbReference>
<organism evidence="15 16">
    <name type="scientific">Thioploca ingrica</name>
    <dbReference type="NCBI Taxonomy" id="40754"/>
    <lineage>
        <taxon>Bacteria</taxon>
        <taxon>Pseudomonadati</taxon>
        <taxon>Pseudomonadota</taxon>
        <taxon>Gammaproteobacteria</taxon>
        <taxon>Thiotrichales</taxon>
        <taxon>Thiotrichaceae</taxon>
        <taxon>Thioploca</taxon>
    </lineage>
</organism>
<evidence type="ECO:0000256" key="3">
    <source>
        <dbReference type="ARBA" id="ARBA00012438"/>
    </source>
</evidence>
<dbReference type="Gene3D" id="3.40.50.2300">
    <property type="match status" value="1"/>
</dbReference>
<dbReference type="SUPFAM" id="SSF52540">
    <property type="entry name" value="P-loop containing nucleoside triphosphate hydrolases"/>
    <property type="match status" value="1"/>
</dbReference>
<keyword evidence="6" id="KW-0547">Nucleotide-binding</keyword>
<dbReference type="PRINTS" id="PR00344">
    <property type="entry name" value="BCTRLSENSOR"/>
</dbReference>
<evidence type="ECO:0000256" key="11">
    <source>
        <dbReference type="PROSITE-ProRule" id="PRU00169"/>
    </source>
</evidence>
<dbReference type="InterPro" id="IPR027417">
    <property type="entry name" value="P-loop_NTPase"/>
</dbReference>
<dbReference type="Pfam" id="PF00069">
    <property type="entry name" value="Pkinase"/>
    <property type="match status" value="1"/>
</dbReference>
<evidence type="ECO:0000313" key="15">
    <source>
        <dbReference type="EMBL" id="BAP57765.1"/>
    </source>
</evidence>
<evidence type="ECO:0000256" key="7">
    <source>
        <dbReference type="ARBA" id="ARBA00022777"/>
    </source>
</evidence>
<dbReference type="InterPro" id="IPR029016">
    <property type="entry name" value="GAF-like_dom_sf"/>
</dbReference>
<dbReference type="InterPro" id="IPR003018">
    <property type="entry name" value="GAF"/>
</dbReference>
<dbReference type="SMART" id="SM00388">
    <property type="entry name" value="HisKA"/>
    <property type="match status" value="1"/>
</dbReference>
<dbReference type="SMART" id="SM00220">
    <property type="entry name" value="S_TKc"/>
    <property type="match status" value="1"/>
</dbReference>
<gene>
    <name evidence="15" type="ORF">THII_3468</name>
</gene>
<comment type="subcellular location">
    <subcellularLocation>
        <location evidence="2">Membrane</location>
    </subcellularLocation>
</comment>
<keyword evidence="4 11" id="KW-0597">Phosphoprotein</keyword>
<dbReference type="PANTHER" id="PTHR43642">
    <property type="entry name" value="HYBRID SIGNAL TRANSDUCTION HISTIDINE KINASE G"/>
    <property type="match status" value="1"/>
</dbReference>
<dbReference type="SUPFAM" id="SSF55781">
    <property type="entry name" value="GAF domain-like"/>
    <property type="match status" value="1"/>
</dbReference>
<dbReference type="InterPro" id="IPR041664">
    <property type="entry name" value="AAA_16"/>
</dbReference>
<dbReference type="Pfam" id="PF01590">
    <property type="entry name" value="GAF"/>
    <property type="match status" value="1"/>
</dbReference>
<dbReference type="SUPFAM" id="SSF55874">
    <property type="entry name" value="ATPase domain of HSP90 chaperone/DNA topoisomerase II/histidine kinase"/>
    <property type="match status" value="1"/>
</dbReference>
<dbReference type="CDD" id="cd16922">
    <property type="entry name" value="HATPase_EvgS-ArcB-TorS-like"/>
    <property type="match status" value="1"/>
</dbReference>
<protein>
    <recommendedName>
        <fullName evidence="3">histidine kinase</fullName>
        <ecNumber evidence="3">2.7.13.3</ecNumber>
    </recommendedName>
</protein>
<accession>A0A090AQ74</accession>
<comment type="catalytic activity">
    <reaction evidence="1">
        <text>ATP + protein L-histidine = ADP + protein N-phospho-L-histidine.</text>
        <dbReference type="EC" id="2.7.13.3"/>
    </reaction>
</comment>
<dbReference type="InterPro" id="IPR001789">
    <property type="entry name" value="Sig_transdc_resp-reg_receiver"/>
</dbReference>
<dbReference type="Gene3D" id="3.30.450.40">
    <property type="match status" value="1"/>
</dbReference>
<keyword evidence="9" id="KW-0902">Two-component regulatory system</keyword>
<dbReference type="InterPro" id="IPR036097">
    <property type="entry name" value="HisK_dim/P_sf"/>
</dbReference>
<dbReference type="Gene3D" id="3.40.50.300">
    <property type="entry name" value="P-loop containing nucleotide triphosphate hydrolases"/>
    <property type="match status" value="1"/>
</dbReference>
<reference evidence="15 16" key="1">
    <citation type="journal article" date="2014" name="ISME J.">
        <title>Ecophysiology of Thioploca ingrica as revealed by the complete genome sequence supplemented with proteomic evidence.</title>
        <authorList>
            <person name="Kojima H."/>
            <person name="Ogura Y."/>
            <person name="Yamamoto N."/>
            <person name="Togashi T."/>
            <person name="Mori H."/>
            <person name="Watanabe T."/>
            <person name="Nemoto F."/>
            <person name="Kurokawa K."/>
            <person name="Hayashi T."/>
            <person name="Fukui M."/>
        </authorList>
    </citation>
    <scope>NUCLEOTIDE SEQUENCE [LARGE SCALE GENOMIC DNA]</scope>
</reference>
<dbReference type="PROSITE" id="PS50110">
    <property type="entry name" value="RESPONSE_REGULATORY"/>
    <property type="match status" value="1"/>
</dbReference>
<dbReference type="InterPro" id="IPR008271">
    <property type="entry name" value="Ser/Thr_kinase_AS"/>
</dbReference>
<dbReference type="InterPro" id="IPR000719">
    <property type="entry name" value="Prot_kinase_dom"/>
</dbReference>
<dbReference type="SUPFAM" id="SSF47384">
    <property type="entry name" value="Homodimeric domain of signal transducing histidine kinase"/>
    <property type="match status" value="1"/>
</dbReference>
<dbReference type="KEGG" id="tig:THII_3468"/>
<evidence type="ECO:0000256" key="5">
    <source>
        <dbReference type="ARBA" id="ARBA00022679"/>
    </source>
</evidence>
<dbReference type="InterPro" id="IPR005467">
    <property type="entry name" value="His_kinase_dom"/>
</dbReference>
<evidence type="ECO:0000256" key="10">
    <source>
        <dbReference type="ARBA" id="ARBA00023136"/>
    </source>
</evidence>
<dbReference type="Gene3D" id="3.30.565.10">
    <property type="entry name" value="Histidine kinase-like ATPase, C-terminal domain"/>
    <property type="match status" value="1"/>
</dbReference>
<evidence type="ECO:0000259" key="12">
    <source>
        <dbReference type="PROSITE" id="PS50011"/>
    </source>
</evidence>
<dbReference type="Gene3D" id="1.10.287.130">
    <property type="match status" value="1"/>
</dbReference>
<dbReference type="InterPro" id="IPR004358">
    <property type="entry name" value="Sig_transdc_His_kin-like_C"/>
</dbReference>
<feature type="domain" description="Protein kinase" evidence="12">
    <location>
        <begin position="7"/>
        <end position="283"/>
    </location>
</feature>
<evidence type="ECO:0000256" key="2">
    <source>
        <dbReference type="ARBA" id="ARBA00004370"/>
    </source>
</evidence>
<dbReference type="SMART" id="SM00387">
    <property type="entry name" value="HATPase_c"/>
    <property type="match status" value="1"/>
</dbReference>
<dbReference type="Gene3D" id="1.10.510.10">
    <property type="entry name" value="Transferase(Phosphotransferase) domain 1"/>
    <property type="match status" value="1"/>
</dbReference>
<dbReference type="CDD" id="cd00082">
    <property type="entry name" value="HisKA"/>
    <property type="match status" value="1"/>
</dbReference>
<keyword evidence="7" id="KW-0418">Kinase</keyword>
<dbReference type="CDD" id="cd17546">
    <property type="entry name" value="REC_hyHK_CKI1_RcsC-like"/>
    <property type="match status" value="1"/>
</dbReference>
<dbReference type="FunFam" id="1.10.287.130:FF:000038">
    <property type="entry name" value="Sensory transduction histidine kinase"/>
    <property type="match status" value="1"/>
</dbReference>
<keyword evidence="5" id="KW-0808">Transferase</keyword>
<dbReference type="SMART" id="SM00448">
    <property type="entry name" value="REC"/>
    <property type="match status" value="1"/>
</dbReference>
<dbReference type="InterPro" id="IPR053159">
    <property type="entry name" value="Hybrid_Histidine_Kinase"/>
</dbReference>
<evidence type="ECO:0000256" key="9">
    <source>
        <dbReference type="ARBA" id="ARBA00023012"/>
    </source>
</evidence>
<dbReference type="InterPro" id="IPR011006">
    <property type="entry name" value="CheY-like_superfamily"/>
</dbReference>
<dbReference type="PROSITE" id="PS00108">
    <property type="entry name" value="PROTEIN_KINASE_ST"/>
    <property type="match status" value="1"/>
</dbReference>
<evidence type="ECO:0000259" key="14">
    <source>
        <dbReference type="PROSITE" id="PS50110"/>
    </source>
</evidence>